<keyword evidence="2" id="KW-1133">Transmembrane helix</keyword>
<keyword evidence="2" id="KW-0812">Transmembrane</keyword>
<proteinExistence type="predicted"/>
<comment type="caution">
    <text evidence="3">The sequence shown here is derived from an EMBL/GenBank/DDBJ whole genome shotgun (WGS) entry which is preliminary data.</text>
</comment>
<accession>A0A368GR92</accession>
<protein>
    <submittedName>
        <fullName evidence="3">Uncharacterized protein</fullName>
    </submittedName>
</protein>
<feature type="compositionally biased region" description="Basic and acidic residues" evidence="1">
    <location>
        <begin position="97"/>
        <end position="117"/>
    </location>
</feature>
<dbReference type="AlphaFoldDB" id="A0A368GR92"/>
<feature type="compositionally biased region" description="Polar residues" evidence="1">
    <location>
        <begin position="142"/>
        <end position="155"/>
    </location>
</feature>
<dbReference type="Proteomes" id="UP000252519">
    <property type="component" value="Unassembled WGS sequence"/>
</dbReference>
<feature type="region of interest" description="Disordered" evidence="1">
    <location>
        <begin position="259"/>
        <end position="278"/>
    </location>
</feature>
<name>A0A368GR92_ANCCA</name>
<feature type="region of interest" description="Disordered" evidence="1">
    <location>
        <begin position="178"/>
        <end position="221"/>
    </location>
</feature>
<feature type="compositionally biased region" description="Basic and acidic residues" evidence="1">
    <location>
        <begin position="192"/>
        <end position="221"/>
    </location>
</feature>
<gene>
    <name evidence="3" type="ORF">ANCCAN_07055</name>
</gene>
<reference evidence="3 4" key="1">
    <citation type="submission" date="2014-10" db="EMBL/GenBank/DDBJ databases">
        <title>Draft genome of the hookworm Ancylostoma caninum.</title>
        <authorList>
            <person name="Mitreva M."/>
        </authorList>
    </citation>
    <scope>NUCLEOTIDE SEQUENCE [LARGE SCALE GENOMIC DNA]</scope>
    <source>
        <strain evidence="3 4">Baltimore</strain>
    </source>
</reference>
<organism evidence="3 4">
    <name type="scientific">Ancylostoma caninum</name>
    <name type="common">Dog hookworm</name>
    <dbReference type="NCBI Taxonomy" id="29170"/>
    <lineage>
        <taxon>Eukaryota</taxon>
        <taxon>Metazoa</taxon>
        <taxon>Ecdysozoa</taxon>
        <taxon>Nematoda</taxon>
        <taxon>Chromadorea</taxon>
        <taxon>Rhabditida</taxon>
        <taxon>Rhabditina</taxon>
        <taxon>Rhabditomorpha</taxon>
        <taxon>Strongyloidea</taxon>
        <taxon>Ancylostomatidae</taxon>
        <taxon>Ancylostomatinae</taxon>
        <taxon>Ancylostoma</taxon>
    </lineage>
</organism>
<evidence type="ECO:0000313" key="4">
    <source>
        <dbReference type="Proteomes" id="UP000252519"/>
    </source>
</evidence>
<evidence type="ECO:0000313" key="3">
    <source>
        <dbReference type="EMBL" id="RCN46876.1"/>
    </source>
</evidence>
<sequence length="291" mass="32993">MKSILKMNSIFRTTTNYILRKTHRARKKEPLVDEMLNESVNSTDVDTTENKIPILKGIVLLLLIAACLLAAAVVVALFLWILSKKLPSIREGNQDLIDEKNKQSGEKRQQNDPKAAETEPNLMRRTNLNRAKSYGLNAVYTPPQNSEQKSPTNASADAKLKEEHLKVEKKVVEEKPEWPGITKNPERFPSNVKDKVIDTEPLMPKKDMKGEESFTASDKSKMKLGDAPIEAFGNEVVQDDMEIFTTASEEFPDMRQMKGNAAEFESSPSAIRRGSRREDRKIAEIFDRFEQ</sequence>
<dbReference type="EMBL" id="JOJR01000071">
    <property type="protein sequence ID" value="RCN46876.1"/>
    <property type="molecule type" value="Genomic_DNA"/>
</dbReference>
<evidence type="ECO:0000256" key="1">
    <source>
        <dbReference type="SAM" id="MobiDB-lite"/>
    </source>
</evidence>
<feature type="transmembrane region" description="Helical" evidence="2">
    <location>
        <begin position="58"/>
        <end position="82"/>
    </location>
</feature>
<keyword evidence="4" id="KW-1185">Reference proteome</keyword>
<keyword evidence="2" id="KW-0472">Membrane</keyword>
<feature type="region of interest" description="Disordered" evidence="1">
    <location>
        <begin position="97"/>
        <end position="159"/>
    </location>
</feature>
<evidence type="ECO:0000256" key="2">
    <source>
        <dbReference type="SAM" id="Phobius"/>
    </source>
</evidence>